<dbReference type="CDD" id="cd07343">
    <property type="entry name" value="M48A_Zmpste24p_like"/>
    <property type="match status" value="1"/>
</dbReference>
<evidence type="ECO:0000256" key="3">
    <source>
        <dbReference type="ARBA" id="ARBA00022692"/>
    </source>
</evidence>
<evidence type="ECO:0000256" key="4">
    <source>
        <dbReference type="ARBA" id="ARBA00022723"/>
    </source>
</evidence>
<dbReference type="InterPro" id="IPR032456">
    <property type="entry name" value="Peptidase_M48_N"/>
</dbReference>
<feature type="binding site" evidence="12">
    <location>
        <position position="278"/>
    </location>
    <ligand>
        <name>Zn(2+)</name>
        <dbReference type="ChEBI" id="CHEBI:29105"/>
        <note>catalytic</note>
    </ligand>
</feature>
<name>A0A1A9RIJ5_EIKCO</name>
<evidence type="ECO:0000256" key="14">
    <source>
        <dbReference type="SAM" id="Phobius"/>
    </source>
</evidence>
<evidence type="ECO:0000313" key="17">
    <source>
        <dbReference type="EMBL" id="OAM18145.1"/>
    </source>
</evidence>
<evidence type="ECO:0000256" key="12">
    <source>
        <dbReference type="PIRSR" id="PIRSR627057-2"/>
    </source>
</evidence>
<evidence type="ECO:0000256" key="8">
    <source>
        <dbReference type="ARBA" id="ARBA00022989"/>
    </source>
</evidence>
<gene>
    <name evidence="17" type="ORF">A7P85_00190</name>
</gene>
<evidence type="ECO:0000256" key="6">
    <source>
        <dbReference type="ARBA" id="ARBA00022824"/>
    </source>
</evidence>
<evidence type="ECO:0000256" key="11">
    <source>
        <dbReference type="PIRSR" id="PIRSR627057-1"/>
    </source>
</evidence>
<comment type="subcellular location">
    <subcellularLocation>
        <location evidence="1">Endoplasmic reticulum membrane</location>
        <topology evidence="1">Multi-pass membrane protein</topology>
    </subcellularLocation>
</comment>
<reference evidence="18" key="1">
    <citation type="submission" date="2016-05" db="EMBL/GenBank/DDBJ databases">
        <title>Draft genome of Corynebacterium afermentans subsp. afermentans LCDC 88199T.</title>
        <authorList>
            <person name="Bernier A.-M."/>
            <person name="Bernard K."/>
        </authorList>
    </citation>
    <scope>NUCLEOTIDE SEQUENCE [LARGE SCALE GENOMIC DNA]</scope>
    <source>
        <strain evidence="18">NML01-0328</strain>
    </source>
</reference>
<keyword evidence="3 14" id="KW-0812">Transmembrane</keyword>
<keyword evidence="6" id="KW-0256">Endoplasmic reticulum</keyword>
<keyword evidence="9 13" id="KW-0482">Metalloprotease</keyword>
<dbReference type="EMBL" id="LXSF01000001">
    <property type="protein sequence ID" value="OAM18145.1"/>
    <property type="molecule type" value="Genomic_DNA"/>
</dbReference>
<dbReference type="PANTHER" id="PTHR10120">
    <property type="entry name" value="CAAX PRENYL PROTEASE 1"/>
    <property type="match status" value="1"/>
</dbReference>
<evidence type="ECO:0000256" key="2">
    <source>
        <dbReference type="ARBA" id="ARBA00022670"/>
    </source>
</evidence>
<feature type="transmembrane region" description="Helical" evidence="14">
    <location>
        <begin position="292"/>
        <end position="314"/>
    </location>
</feature>
<keyword evidence="10 14" id="KW-0472">Membrane</keyword>
<feature type="transmembrane region" description="Helical" evidence="14">
    <location>
        <begin position="103"/>
        <end position="127"/>
    </location>
</feature>
<organism evidence="17 18">
    <name type="scientific">Eikenella corrodens</name>
    <dbReference type="NCBI Taxonomy" id="539"/>
    <lineage>
        <taxon>Bacteria</taxon>
        <taxon>Pseudomonadati</taxon>
        <taxon>Pseudomonadota</taxon>
        <taxon>Betaproteobacteria</taxon>
        <taxon>Neisseriales</taxon>
        <taxon>Neisseriaceae</taxon>
        <taxon>Eikenella</taxon>
    </lineage>
</organism>
<dbReference type="FunFam" id="3.30.2010.10:FF:000002">
    <property type="entry name" value="CAAX prenyl protease"/>
    <property type="match status" value="1"/>
</dbReference>
<evidence type="ECO:0000259" key="15">
    <source>
        <dbReference type="Pfam" id="PF01435"/>
    </source>
</evidence>
<dbReference type="InterPro" id="IPR027057">
    <property type="entry name" value="CAXX_Prtase_1"/>
</dbReference>
<keyword evidence="4 12" id="KW-0479">Metal-binding</keyword>
<evidence type="ECO:0000256" key="7">
    <source>
        <dbReference type="ARBA" id="ARBA00022833"/>
    </source>
</evidence>
<accession>A0A1A9RIJ5</accession>
<evidence type="ECO:0000259" key="16">
    <source>
        <dbReference type="Pfam" id="PF16491"/>
    </source>
</evidence>
<keyword evidence="5 13" id="KW-0378">Hydrolase</keyword>
<keyword evidence="7 12" id="KW-0862">Zinc</keyword>
<feature type="active site" evidence="11">
    <location>
        <position position="279"/>
    </location>
</feature>
<feature type="transmembrane region" description="Helical" evidence="14">
    <location>
        <begin position="176"/>
        <end position="195"/>
    </location>
</feature>
<dbReference type="GO" id="GO:0004222">
    <property type="term" value="F:metalloendopeptidase activity"/>
    <property type="evidence" value="ECO:0007669"/>
    <property type="project" value="InterPro"/>
</dbReference>
<dbReference type="Gene3D" id="3.30.2010.10">
    <property type="entry name" value="Metalloproteases ('zincins'), catalytic domain"/>
    <property type="match status" value="1"/>
</dbReference>
<dbReference type="Proteomes" id="UP000078003">
    <property type="component" value="Unassembled WGS sequence"/>
</dbReference>
<protein>
    <submittedName>
        <fullName evidence="17">Peptidase M48</fullName>
    </submittedName>
</protein>
<feature type="binding site" evidence="12">
    <location>
        <position position="282"/>
    </location>
    <ligand>
        <name>Zn(2+)</name>
        <dbReference type="ChEBI" id="CHEBI:29105"/>
        <note>catalytic</note>
    </ligand>
</feature>
<comment type="cofactor">
    <cofactor evidence="12 13">
        <name>Zn(2+)</name>
        <dbReference type="ChEBI" id="CHEBI:29105"/>
    </cofactor>
    <text evidence="12 13">Binds 1 zinc ion per subunit.</text>
</comment>
<dbReference type="GO" id="GO:0046872">
    <property type="term" value="F:metal ion binding"/>
    <property type="evidence" value="ECO:0007669"/>
    <property type="project" value="UniProtKB-KW"/>
</dbReference>
<dbReference type="InterPro" id="IPR001915">
    <property type="entry name" value="Peptidase_M48"/>
</dbReference>
<evidence type="ECO:0000256" key="10">
    <source>
        <dbReference type="ARBA" id="ARBA00023136"/>
    </source>
</evidence>
<evidence type="ECO:0000313" key="18">
    <source>
        <dbReference type="Proteomes" id="UP000078003"/>
    </source>
</evidence>
<feature type="binding site" evidence="12">
    <location>
        <position position="356"/>
    </location>
    <ligand>
        <name>Zn(2+)</name>
        <dbReference type="ChEBI" id="CHEBI:29105"/>
        <note>catalytic</note>
    </ligand>
</feature>
<keyword evidence="8 14" id="KW-1133">Transmembrane helix</keyword>
<comment type="caution">
    <text evidence="17">The sequence shown here is derived from an EMBL/GenBank/DDBJ whole genome shotgun (WGS) entry which is preliminary data.</text>
</comment>
<evidence type="ECO:0000256" key="1">
    <source>
        <dbReference type="ARBA" id="ARBA00004477"/>
    </source>
</evidence>
<keyword evidence="2 13" id="KW-0645">Protease</keyword>
<feature type="transmembrane region" description="Helical" evidence="14">
    <location>
        <begin position="326"/>
        <end position="344"/>
    </location>
</feature>
<evidence type="ECO:0000256" key="13">
    <source>
        <dbReference type="RuleBase" id="RU003983"/>
    </source>
</evidence>
<evidence type="ECO:0000256" key="9">
    <source>
        <dbReference type="ARBA" id="ARBA00023049"/>
    </source>
</evidence>
<feature type="domain" description="CAAX prenyl protease 1 N-terminal" evidence="16">
    <location>
        <begin position="29"/>
        <end position="205"/>
    </location>
</feature>
<dbReference type="AlphaFoldDB" id="A0A1A9RIJ5"/>
<comment type="similarity">
    <text evidence="13">Belongs to the peptidase M48 family.</text>
</comment>
<feature type="transmembrane region" description="Helical" evidence="14">
    <location>
        <begin position="69"/>
        <end position="88"/>
    </location>
</feature>
<dbReference type="RefSeq" id="WP_064103932.1">
    <property type="nucleotide sequence ID" value="NZ_LXSF01000001.1"/>
</dbReference>
<sequence>MSAIVFYLFLGFTAFSTLLQLLLSLRQSRAVLLHRGRVPRDFKDVVSLEEHQKAADYALAKQRFSRWHILYETLLLLMFTLGGGLNLLSETANRLATSPLNQGVLLIVLFSLASSLLSLPFALYRSFRLEAAFGLNNMTLGTFFADQIKGLLLGAAIGIPLLYAVIYLMGAAGNAWWLWVWLLWLGFSLLMLWAFPKWIAPLFNRFEPLADEDLQQRITNLLTRTGFASNGIFVMDGSKRSGHANAYFTGLGQNKRIVFFDTLLKGMQQQEVEAVLAHELGHFKHRHIVKQIAVRFLLALLVLFSLGQIIHFAAVYHGLGVTYPSHAMALLLMMLVLPVLSFPFTPLGSFSSRRNEFEADRFAAAHTHAEDLISALIKLYRSNAASLVNDRWYARWYDSHPNARERIAALRQGGQTG</sequence>
<dbReference type="Pfam" id="PF16491">
    <property type="entry name" value="Peptidase_M48_N"/>
    <property type="match status" value="1"/>
</dbReference>
<proteinExistence type="inferred from homology"/>
<evidence type="ECO:0000256" key="5">
    <source>
        <dbReference type="ARBA" id="ARBA00022801"/>
    </source>
</evidence>
<feature type="transmembrane region" description="Helical" evidence="14">
    <location>
        <begin position="6"/>
        <end position="25"/>
    </location>
</feature>
<dbReference type="GO" id="GO:0071586">
    <property type="term" value="P:CAAX-box protein processing"/>
    <property type="evidence" value="ECO:0007669"/>
    <property type="project" value="InterPro"/>
</dbReference>
<feature type="transmembrane region" description="Helical" evidence="14">
    <location>
        <begin position="148"/>
        <end position="170"/>
    </location>
</feature>
<feature type="active site" description="Proton donor" evidence="11">
    <location>
        <position position="360"/>
    </location>
</feature>
<dbReference type="Pfam" id="PF01435">
    <property type="entry name" value="Peptidase_M48"/>
    <property type="match status" value="1"/>
</dbReference>
<feature type="domain" description="Peptidase M48" evidence="15">
    <location>
        <begin position="209"/>
        <end position="412"/>
    </location>
</feature>